<dbReference type="Proteomes" id="UP000663832">
    <property type="component" value="Unassembled WGS sequence"/>
</dbReference>
<dbReference type="EMBL" id="CAJNOI010001938">
    <property type="protein sequence ID" value="CAF1448463.1"/>
    <property type="molecule type" value="Genomic_DNA"/>
</dbReference>
<feature type="transmembrane region" description="Helical" evidence="5">
    <location>
        <begin position="176"/>
        <end position="196"/>
    </location>
</feature>
<evidence type="ECO:0000256" key="3">
    <source>
        <dbReference type="ARBA" id="ARBA00022989"/>
    </source>
</evidence>
<evidence type="ECO:0000256" key="4">
    <source>
        <dbReference type="ARBA" id="ARBA00023136"/>
    </source>
</evidence>
<keyword evidence="9" id="KW-1185">Reference proteome</keyword>
<dbReference type="GO" id="GO:0016020">
    <property type="term" value="C:membrane"/>
    <property type="evidence" value="ECO:0007669"/>
    <property type="project" value="UniProtKB-SubCell"/>
</dbReference>
<dbReference type="Gene3D" id="1.20.1070.10">
    <property type="entry name" value="Rhodopsin 7-helix transmembrane proteins"/>
    <property type="match status" value="1"/>
</dbReference>
<organism evidence="7 10">
    <name type="scientific">Adineta steineri</name>
    <dbReference type="NCBI Taxonomy" id="433720"/>
    <lineage>
        <taxon>Eukaryota</taxon>
        <taxon>Metazoa</taxon>
        <taxon>Spiralia</taxon>
        <taxon>Gnathifera</taxon>
        <taxon>Rotifera</taxon>
        <taxon>Eurotatoria</taxon>
        <taxon>Bdelloidea</taxon>
        <taxon>Adinetida</taxon>
        <taxon>Adinetidae</taxon>
        <taxon>Adineta</taxon>
    </lineage>
</organism>
<comment type="caution">
    <text evidence="7">The sequence shown here is derived from an EMBL/GenBank/DDBJ whole genome shotgun (WGS) entry which is preliminary data.</text>
</comment>
<feature type="transmembrane region" description="Helical" evidence="5">
    <location>
        <begin position="141"/>
        <end position="161"/>
    </location>
</feature>
<evidence type="ECO:0000313" key="10">
    <source>
        <dbReference type="Proteomes" id="UP000663877"/>
    </source>
</evidence>
<dbReference type="OrthoDB" id="10403762at2759"/>
<feature type="transmembrane region" description="Helical" evidence="5">
    <location>
        <begin position="216"/>
        <end position="237"/>
    </location>
</feature>
<keyword evidence="2 5" id="KW-0812">Transmembrane</keyword>
<comment type="subcellular location">
    <subcellularLocation>
        <location evidence="1">Membrane</location>
    </subcellularLocation>
</comment>
<feature type="transmembrane region" description="Helical" evidence="5">
    <location>
        <begin position="73"/>
        <end position="89"/>
    </location>
</feature>
<dbReference type="InterPro" id="IPR017452">
    <property type="entry name" value="GPCR_Rhodpsn_7TM"/>
</dbReference>
<protein>
    <recommendedName>
        <fullName evidence="6">G-protein coupled receptors family 1 profile domain-containing protein</fullName>
    </recommendedName>
</protein>
<proteinExistence type="predicted"/>
<evidence type="ECO:0000256" key="1">
    <source>
        <dbReference type="ARBA" id="ARBA00004370"/>
    </source>
</evidence>
<evidence type="ECO:0000313" key="9">
    <source>
        <dbReference type="Proteomes" id="UP000663832"/>
    </source>
</evidence>
<keyword evidence="3 5" id="KW-1133">Transmembrane helix</keyword>
<dbReference type="AlphaFoldDB" id="A0A815PGA1"/>
<dbReference type="Proteomes" id="UP000663877">
    <property type="component" value="Unassembled WGS sequence"/>
</dbReference>
<gene>
    <name evidence="7" type="ORF">BJG266_LOCUS40292</name>
    <name evidence="8" type="ORF">QVE165_LOCUS57167</name>
</gene>
<evidence type="ECO:0000256" key="5">
    <source>
        <dbReference type="SAM" id="Phobius"/>
    </source>
</evidence>
<reference evidence="7" key="1">
    <citation type="submission" date="2021-02" db="EMBL/GenBank/DDBJ databases">
        <authorList>
            <person name="Nowell W R."/>
        </authorList>
    </citation>
    <scope>NUCLEOTIDE SEQUENCE</scope>
</reference>
<dbReference type="SUPFAM" id="SSF81321">
    <property type="entry name" value="Family A G protein-coupled receptor-like"/>
    <property type="match status" value="1"/>
</dbReference>
<feature type="transmembrane region" description="Helical" evidence="5">
    <location>
        <begin position="33"/>
        <end position="53"/>
    </location>
</feature>
<sequence length="266" mass="31666">MVILLSISIPCSICIFIYFYRQRKKTSNHQHLTLVLVILCFMDMIINFPFGMIYNRYRKVIPATPSFCLWWNWWVYSFITAFIWVTAWGSIDRHLLVFHNTLMSTQRRRFVFHTLPMVFCLLPCFAHSQPTITLYDFVMNTIIPLAIITIANVALIVRVLWQKRNQRGDWQRKWKLTTYLISIAILFMITWYPKAINNIIYMYTSSPVSLSLQSKYFLFLPAILEMILPIVSLYFLSDFKKIVFRFRQNTIIPQNLNHQTPAAKRP</sequence>
<keyword evidence="4 5" id="KW-0472">Membrane</keyword>
<accession>A0A815PGA1</accession>
<name>A0A815PGA1_9BILA</name>
<evidence type="ECO:0000313" key="8">
    <source>
        <dbReference type="EMBL" id="CAF1629822.1"/>
    </source>
</evidence>
<feature type="transmembrane region" description="Helical" evidence="5">
    <location>
        <begin position="6"/>
        <end position="21"/>
    </location>
</feature>
<dbReference type="PROSITE" id="PS50262">
    <property type="entry name" value="G_PROTEIN_RECEP_F1_2"/>
    <property type="match status" value="1"/>
</dbReference>
<feature type="domain" description="G-protein coupled receptors family 1 profile" evidence="6">
    <location>
        <begin position="1"/>
        <end position="232"/>
    </location>
</feature>
<dbReference type="CDD" id="cd00637">
    <property type="entry name" value="7tm_classA_rhodopsin-like"/>
    <property type="match status" value="1"/>
</dbReference>
<dbReference type="EMBL" id="CAJNOM010002265">
    <property type="protein sequence ID" value="CAF1629822.1"/>
    <property type="molecule type" value="Genomic_DNA"/>
</dbReference>
<feature type="transmembrane region" description="Helical" evidence="5">
    <location>
        <begin position="110"/>
        <end position="129"/>
    </location>
</feature>
<evidence type="ECO:0000313" key="7">
    <source>
        <dbReference type="EMBL" id="CAF1448463.1"/>
    </source>
</evidence>
<evidence type="ECO:0000259" key="6">
    <source>
        <dbReference type="PROSITE" id="PS50262"/>
    </source>
</evidence>
<evidence type="ECO:0000256" key="2">
    <source>
        <dbReference type="ARBA" id="ARBA00022692"/>
    </source>
</evidence>